<name>A0A0C5BD81_9MICO</name>
<organism evidence="1 2">
    <name type="scientific">Rathayibacter toxicus</name>
    <dbReference type="NCBI Taxonomy" id="145458"/>
    <lineage>
        <taxon>Bacteria</taxon>
        <taxon>Bacillati</taxon>
        <taxon>Actinomycetota</taxon>
        <taxon>Actinomycetes</taxon>
        <taxon>Micrococcales</taxon>
        <taxon>Microbacteriaceae</taxon>
        <taxon>Rathayibacter</taxon>
    </lineage>
</organism>
<comment type="caution">
    <text evidence="1">The sequence shown here is derived from an EMBL/GenBank/DDBJ whole genome shotgun (WGS) entry which is preliminary data.</text>
</comment>
<dbReference type="GeneID" id="93668150"/>
<sequence>MARLPMWLPPSEREMRFFFDVDARRAVDLGFRARPFAETIDAIVQWADVDRMRKEPRHGLSTSRENELLAALVR</sequence>
<protein>
    <submittedName>
        <fullName evidence="1">Uncharacterized protein</fullName>
    </submittedName>
</protein>
<dbReference type="AlphaFoldDB" id="A0A0C5BD81"/>
<dbReference type="KEGG" id="rtx:TI83_01035"/>
<keyword evidence="2" id="KW-1185">Reference proteome</keyword>
<dbReference type="KEGG" id="rtc:APU90_05445"/>
<accession>A0A0C5BD81</accession>
<dbReference type="EMBL" id="LBFI01000032">
    <property type="protein sequence ID" value="KKM45747.1"/>
    <property type="molecule type" value="Genomic_DNA"/>
</dbReference>
<dbReference type="RefSeq" id="WP_027692747.1">
    <property type="nucleotide sequence ID" value="NZ_CP010848.1"/>
</dbReference>
<dbReference type="Proteomes" id="UP000052979">
    <property type="component" value="Unassembled WGS sequence"/>
</dbReference>
<dbReference type="OrthoDB" id="7941246at2"/>
<evidence type="ECO:0000313" key="2">
    <source>
        <dbReference type="Proteomes" id="UP000052979"/>
    </source>
</evidence>
<gene>
    <name evidence="1" type="ORF">VT73_06265</name>
</gene>
<proteinExistence type="predicted"/>
<evidence type="ECO:0000313" key="1">
    <source>
        <dbReference type="EMBL" id="KKM45747.1"/>
    </source>
</evidence>
<dbReference type="PATRIC" id="fig|145458.8.peg.1438"/>
<reference evidence="1 2" key="1">
    <citation type="submission" date="2015-04" db="EMBL/GenBank/DDBJ databases">
        <title>Draft genome sequence of Rathayibacter toxicus strain FH-142 (AKA 70134 or CS 32), a Western Australian isolate.</title>
        <authorList>
            <consortium name="Consortium for Microbial Forensics and Genomics (microFORGE)"/>
            <person name="Knight B.M."/>
            <person name="Roberts D.P."/>
            <person name="Lin D."/>
            <person name="Hari K."/>
            <person name="Fletcher J."/>
            <person name="Melcher U."/>
            <person name="Blagden T."/>
            <person name="Luster D.G."/>
            <person name="Sechler A.J."/>
            <person name="Schneider W.L."/>
            <person name="Winegar R.A."/>
        </authorList>
    </citation>
    <scope>NUCLEOTIDE SEQUENCE [LARGE SCALE GENOMIC DNA]</scope>
    <source>
        <strain evidence="1 2">FH142</strain>
    </source>
</reference>